<dbReference type="InterPro" id="IPR036388">
    <property type="entry name" value="WH-like_DNA-bd_sf"/>
</dbReference>
<dbReference type="PROSITE" id="PS50931">
    <property type="entry name" value="HTH_LYSR"/>
    <property type="match status" value="1"/>
</dbReference>
<keyword evidence="4" id="KW-0804">Transcription</keyword>
<dbReference type="Gene3D" id="3.40.190.290">
    <property type="match status" value="1"/>
</dbReference>
<dbReference type="RefSeq" id="WP_342705530.1">
    <property type="nucleotide sequence ID" value="NZ_CP109822.1"/>
</dbReference>
<sequence length="309" mass="35089">MIDLNDLHYFVLVIDHGGFAPTARALGIPKTNLCRRIALLEKRLGVRLIVRNTRNFKPTEIGQSYYTHCRAMLAAANSAEDVVAMTRNEPTGLLRVTCPIALLEECVGSMVTQFMAEHPRVEVQLEATNRRVDVVAEGIDIALRVRVRPFENSDLITRELSQRVQRLVASPLLLDRYGAPKSLVDLARFPTAYHGNPQRDYEWALFHEDGTSQVIRHRPRVVTNDLRMLRLAALRSVALVQLPTAQVFHDLSDGLLVEVLPEWAPRTEVIHAVLPTRRGMLPSTRLLLDFFTERFRLLDDPFRGPRHSP</sequence>
<dbReference type="CDD" id="cd08473">
    <property type="entry name" value="PBP2_CrgA_like_4"/>
    <property type="match status" value="1"/>
</dbReference>
<gene>
    <name evidence="6" type="ORF">OHZ10_18755</name>
</gene>
<organism evidence="6 7">
    <name type="scientific">Burkholderia arboris</name>
    <dbReference type="NCBI Taxonomy" id="488730"/>
    <lineage>
        <taxon>Bacteria</taxon>
        <taxon>Pseudomonadati</taxon>
        <taxon>Pseudomonadota</taxon>
        <taxon>Betaproteobacteria</taxon>
        <taxon>Burkholderiales</taxon>
        <taxon>Burkholderiaceae</taxon>
        <taxon>Burkholderia</taxon>
        <taxon>Burkholderia cepacia complex</taxon>
    </lineage>
</organism>
<evidence type="ECO:0000313" key="6">
    <source>
        <dbReference type="EMBL" id="XAE51593.1"/>
    </source>
</evidence>
<dbReference type="Gene3D" id="1.10.10.10">
    <property type="entry name" value="Winged helix-like DNA-binding domain superfamily/Winged helix DNA-binding domain"/>
    <property type="match status" value="1"/>
</dbReference>
<dbReference type="Pfam" id="PF03466">
    <property type="entry name" value="LysR_substrate"/>
    <property type="match status" value="1"/>
</dbReference>
<keyword evidence="7" id="KW-1185">Reference proteome</keyword>
<evidence type="ECO:0000259" key="5">
    <source>
        <dbReference type="PROSITE" id="PS50931"/>
    </source>
</evidence>
<dbReference type="PANTHER" id="PTHR30537:SF31">
    <property type="entry name" value="TRANSCRIPTIONAL REGULATOR, LYSR FAMILY"/>
    <property type="match status" value="1"/>
</dbReference>
<dbReference type="InterPro" id="IPR000847">
    <property type="entry name" value="LysR_HTH_N"/>
</dbReference>
<dbReference type="SUPFAM" id="SSF46785">
    <property type="entry name" value="Winged helix' DNA-binding domain"/>
    <property type="match status" value="1"/>
</dbReference>
<dbReference type="EMBL" id="CP109822">
    <property type="protein sequence ID" value="XAE51593.1"/>
    <property type="molecule type" value="Genomic_DNA"/>
</dbReference>
<reference evidence="6 7" key="1">
    <citation type="submission" date="2022-10" db="EMBL/GenBank/DDBJ databases">
        <title>Genomic of Burkholderia cepacia PN-1.</title>
        <authorList>
            <person name="Yang Y."/>
            <person name="Guan H."/>
            <person name="Huang J."/>
        </authorList>
    </citation>
    <scope>NUCLEOTIDE SEQUENCE [LARGE SCALE GENOMIC DNA]</scope>
    <source>
        <strain evidence="6 7">PN-1</strain>
    </source>
</reference>
<evidence type="ECO:0000313" key="7">
    <source>
        <dbReference type="Proteomes" id="UP001448498"/>
    </source>
</evidence>
<dbReference type="PANTHER" id="PTHR30537">
    <property type="entry name" value="HTH-TYPE TRANSCRIPTIONAL REGULATOR"/>
    <property type="match status" value="1"/>
</dbReference>
<accession>A0ABZ3DQY3</accession>
<keyword evidence="3" id="KW-0238">DNA-binding</keyword>
<proteinExistence type="inferred from homology"/>
<dbReference type="Pfam" id="PF00126">
    <property type="entry name" value="HTH_1"/>
    <property type="match status" value="1"/>
</dbReference>
<keyword evidence="2" id="KW-0805">Transcription regulation</keyword>
<dbReference type="SUPFAM" id="SSF53850">
    <property type="entry name" value="Periplasmic binding protein-like II"/>
    <property type="match status" value="1"/>
</dbReference>
<dbReference type="Proteomes" id="UP001448498">
    <property type="component" value="Chromosome 3"/>
</dbReference>
<evidence type="ECO:0000256" key="3">
    <source>
        <dbReference type="ARBA" id="ARBA00023125"/>
    </source>
</evidence>
<dbReference type="InterPro" id="IPR058163">
    <property type="entry name" value="LysR-type_TF_proteobact-type"/>
</dbReference>
<evidence type="ECO:0000256" key="4">
    <source>
        <dbReference type="ARBA" id="ARBA00023163"/>
    </source>
</evidence>
<feature type="domain" description="HTH lysR-type" evidence="5">
    <location>
        <begin position="2"/>
        <end position="59"/>
    </location>
</feature>
<name>A0ABZ3DQY3_9BURK</name>
<evidence type="ECO:0000256" key="2">
    <source>
        <dbReference type="ARBA" id="ARBA00023015"/>
    </source>
</evidence>
<comment type="similarity">
    <text evidence="1">Belongs to the LysR transcriptional regulatory family.</text>
</comment>
<protein>
    <submittedName>
        <fullName evidence="6">LysR substrate-binding domain-containing protein</fullName>
    </submittedName>
</protein>
<evidence type="ECO:0000256" key="1">
    <source>
        <dbReference type="ARBA" id="ARBA00009437"/>
    </source>
</evidence>
<dbReference type="InterPro" id="IPR005119">
    <property type="entry name" value="LysR_subst-bd"/>
</dbReference>
<dbReference type="InterPro" id="IPR036390">
    <property type="entry name" value="WH_DNA-bd_sf"/>
</dbReference>